<dbReference type="EMBL" id="FOGT01000019">
    <property type="protein sequence ID" value="SES36629.1"/>
    <property type="molecule type" value="Genomic_DNA"/>
</dbReference>
<evidence type="ECO:0000256" key="9">
    <source>
        <dbReference type="SAM" id="Phobius"/>
    </source>
</evidence>
<dbReference type="Pfam" id="PF02028">
    <property type="entry name" value="BCCT"/>
    <property type="match status" value="1"/>
</dbReference>
<feature type="transmembrane region" description="Helical" evidence="9">
    <location>
        <begin position="393"/>
        <end position="423"/>
    </location>
</feature>
<evidence type="ECO:0000256" key="7">
    <source>
        <dbReference type="ARBA" id="ARBA00023136"/>
    </source>
</evidence>
<feature type="transmembrane region" description="Helical" evidence="9">
    <location>
        <begin position="12"/>
        <end position="31"/>
    </location>
</feature>
<feature type="transmembrane region" description="Helical" evidence="9">
    <location>
        <begin position="350"/>
        <end position="373"/>
    </location>
</feature>
<sequence length="672" mass="75028">MKNYEYETKKPNIVFYISAPLVALFVLWGAVGPASLAAVSERALAFTLDNFGWFYMLSTAFFIAFVLFLAVSPFGKLKLGKPHEKPEYKFYTWLGMLFSAGIGVGFIFWGVAEPVLYFFDPHPDYVGAPDGVRAAAGLRYGVFHWAMHPWAIFSLVALTLAYVQFRKDQPALISSAFQPILGDKAYGPFGKGIDTLAVLATSTGVATTFGLSALQISGGFSYLIDGVPNNWGTQLTIISIITVLFIFSAASGVNKGIKILSTINLSIGTVLLLFVIIAGPTLLIAQNFVTTIGDYMTNVVQMSFDLNPFGDGEWLGNNTIFFWAWHISWAPFMGIFIARISRGRTIREFVAGVLIVPSVLAALWFTAFGGTALDMILGGNEQIGNLVMEDVEVALFATLGNLPFSLIMSVLAVILIIIFFITSADSASYVLGAMTSAGSLSPKLSIKVIWGFLIAGTASVLLISGGLEGLQTASIVAALPFAIIMVVMLFSLLIMMGKDLHAEKLRSTKRERKKVKEEVYGGMKENIYEDFKEEAYDEMKDEVYKQMKGEVYDDFKDNAQDTIKGKVYEQVKDDVYDDFKEEAYDEIKDEVYEQVKDEVYEDFKEEAYKDIKDEVYEQVKDEVYDDIKEEVYEEFKQKIYEDLRDDIGDQLKGDLEAKENNEPKRKRKWRKK</sequence>
<name>A0A1H9WS71_9BACI</name>
<feature type="transmembrane region" description="Helical" evidence="9">
    <location>
        <begin position="265"/>
        <end position="289"/>
    </location>
</feature>
<feature type="transmembrane region" description="Helical" evidence="9">
    <location>
        <begin position="444"/>
        <end position="467"/>
    </location>
</feature>
<keyword evidence="7 9" id="KW-0472">Membrane</keyword>
<evidence type="ECO:0000256" key="3">
    <source>
        <dbReference type="ARBA" id="ARBA00022448"/>
    </source>
</evidence>
<feature type="region of interest" description="Disordered" evidence="8">
    <location>
        <begin position="651"/>
        <end position="672"/>
    </location>
</feature>
<gene>
    <name evidence="10" type="ORF">SAMN05518684_11961</name>
</gene>
<dbReference type="PANTHER" id="PTHR30047:SF7">
    <property type="entry name" value="HIGH-AFFINITY CHOLINE TRANSPORT PROTEIN"/>
    <property type="match status" value="1"/>
</dbReference>
<accession>A0A1H9WS71</accession>
<dbReference type="OrthoDB" id="9775735at2"/>
<dbReference type="InterPro" id="IPR000060">
    <property type="entry name" value="BCCT_transptr"/>
</dbReference>
<keyword evidence="11" id="KW-1185">Reference proteome</keyword>
<feature type="transmembrane region" description="Helical" evidence="9">
    <location>
        <begin position="51"/>
        <end position="71"/>
    </location>
</feature>
<comment type="similarity">
    <text evidence="2">Belongs to the BCCT transporter (TC 2.A.15) family.</text>
</comment>
<reference evidence="11" key="1">
    <citation type="submission" date="2016-10" db="EMBL/GenBank/DDBJ databases">
        <authorList>
            <person name="Varghese N."/>
            <person name="Submissions S."/>
        </authorList>
    </citation>
    <scope>NUCLEOTIDE SEQUENCE [LARGE SCALE GENOMIC DNA]</scope>
    <source>
        <strain evidence="11">S9</strain>
    </source>
</reference>
<feature type="transmembrane region" description="Helical" evidence="9">
    <location>
        <begin position="473"/>
        <end position="496"/>
    </location>
</feature>
<dbReference type="AlphaFoldDB" id="A0A1H9WS71"/>
<keyword evidence="6 9" id="KW-1133">Transmembrane helix</keyword>
<feature type="transmembrane region" description="Helical" evidence="9">
    <location>
        <begin position="91"/>
        <end position="112"/>
    </location>
</feature>
<dbReference type="PANTHER" id="PTHR30047">
    <property type="entry name" value="HIGH-AFFINITY CHOLINE TRANSPORT PROTEIN-RELATED"/>
    <property type="match status" value="1"/>
</dbReference>
<dbReference type="RefSeq" id="WP_093055143.1">
    <property type="nucleotide sequence ID" value="NZ_FOGT01000019.1"/>
</dbReference>
<keyword evidence="3" id="KW-0813">Transport</keyword>
<proteinExistence type="inferred from homology"/>
<evidence type="ECO:0000256" key="4">
    <source>
        <dbReference type="ARBA" id="ARBA00022475"/>
    </source>
</evidence>
<dbReference type="GO" id="GO:0005886">
    <property type="term" value="C:plasma membrane"/>
    <property type="evidence" value="ECO:0007669"/>
    <property type="project" value="UniProtKB-SubCell"/>
</dbReference>
<evidence type="ECO:0000256" key="2">
    <source>
        <dbReference type="ARBA" id="ARBA00005658"/>
    </source>
</evidence>
<evidence type="ECO:0000256" key="6">
    <source>
        <dbReference type="ARBA" id="ARBA00022989"/>
    </source>
</evidence>
<dbReference type="NCBIfam" id="TIGR00842">
    <property type="entry name" value="bcct"/>
    <property type="match status" value="1"/>
</dbReference>
<feature type="transmembrane region" description="Helical" evidence="9">
    <location>
        <begin position="196"/>
        <end position="223"/>
    </location>
</feature>
<protein>
    <submittedName>
        <fullName evidence="10">Glycine betaine transporter</fullName>
    </submittedName>
</protein>
<keyword evidence="5 9" id="KW-0812">Transmembrane</keyword>
<evidence type="ECO:0000256" key="1">
    <source>
        <dbReference type="ARBA" id="ARBA00004651"/>
    </source>
</evidence>
<evidence type="ECO:0000256" key="8">
    <source>
        <dbReference type="SAM" id="MobiDB-lite"/>
    </source>
</evidence>
<feature type="transmembrane region" description="Helical" evidence="9">
    <location>
        <begin position="147"/>
        <end position="165"/>
    </location>
</feature>
<evidence type="ECO:0000256" key="5">
    <source>
        <dbReference type="ARBA" id="ARBA00022692"/>
    </source>
</evidence>
<evidence type="ECO:0000313" key="10">
    <source>
        <dbReference type="EMBL" id="SES36629.1"/>
    </source>
</evidence>
<organism evidence="10 11">
    <name type="scientific">Salipaludibacillus aurantiacus</name>
    <dbReference type="NCBI Taxonomy" id="1601833"/>
    <lineage>
        <taxon>Bacteria</taxon>
        <taxon>Bacillati</taxon>
        <taxon>Bacillota</taxon>
        <taxon>Bacilli</taxon>
        <taxon>Bacillales</taxon>
        <taxon>Bacillaceae</taxon>
    </lineage>
</organism>
<dbReference type="GO" id="GO:0022857">
    <property type="term" value="F:transmembrane transporter activity"/>
    <property type="evidence" value="ECO:0007669"/>
    <property type="project" value="InterPro"/>
</dbReference>
<comment type="subcellular location">
    <subcellularLocation>
        <location evidence="1">Cell membrane</location>
        <topology evidence="1">Multi-pass membrane protein</topology>
    </subcellularLocation>
</comment>
<feature type="compositionally biased region" description="Basic and acidic residues" evidence="8">
    <location>
        <begin position="651"/>
        <end position="663"/>
    </location>
</feature>
<evidence type="ECO:0000313" key="11">
    <source>
        <dbReference type="Proteomes" id="UP000198571"/>
    </source>
</evidence>
<feature type="transmembrane region" description="Helical" evidence="9">
    <location>
        <begin position="320"/>
        <end position="338"/>
    </location>
</feature>
<feature type="transmembrane region" description="Helical" evidence="9">
    <location>
        <begin position="235"/>
        <end position="253"/>
    </location>
</feature>
<keyword evidence="4" id="KW-1003">Cell membrane</keyword>
<dbReference type="Proteomes" id="UP000198571">
    <property type="component" value="Unassembled WGS sequence"/>
</dbReference>